<dbReference type="PANTHER" id="PTHR47326">
    <property type="entry name" value="TRANSPOSABLE ELEMENT TC3 TRANSPOSASE-LIKE PROTEIN"/>
    <property type="match status" value="1"/>
</dbReference>
<organism evidence="1 2">
    <name type="scientific">Periplaneta americana</name>
    <name type="common">American cockroach</name>
    <name type="synonym">Blatta americana</name>
    <dbReference type="NCBI Taxonomy" id="6978"/>
    <lineage>
        <taxon>Eukaryota</taxon>
        <taxon>Metazoa</taxon>
        <taxon>Ecdysozoa</taxon>
        <taxon>Arthropoda</taxon>
        <taxon>Hexapoda</taxon>
        <taxon>Insecta</taxon>
        <taxon>Pterygota</taxon>
        <taxon>Neoptera</taxon>
        <taxon>Polyneoptera</taxon>
        <taxon>Dictyoptera</taxon>
        <taxon>Blattodea</taxon>
        <taxon>Blattoidea</taxon>
        <taxon>Blattidae</taxon>
        <taxon>Blattinae</taxon>
        <taxon>Periplaneta</taxon>
    </lineage>
</organism>
<accession>A0ABQ8SUB6</accession>
<protein>
    <recommendedName>
        <fullName evidence="3">HTH psq-type domain-containing protein</fullName>
    </recommendedName>
</protein>
<evidence type="ECO:0008006" key="3">
    <source>
        <dbReference type="Google" id="ProtNLM"/>
    </source>
</evidence>
<dbReference type="InterPro" id="IPR036397">
    <property type="entry name" value="RNaseH_sf"/>
</dbReference>
<evidence type="ECO:0000313" key="2">
    <source>
        <dbReference type="Proteomes" id="UP001148838"/>
    </source>
</evidence>
<dbReference type="PANTHER" id="PTHR47326:SF1">
    <property type="entry name" value="HTH PSQ-TYPE DOMAIN-CONTAINING PROTEIN"/>
    <property type="match status" value="1"/>
</dbReference>
<reference evidence="1 2" key="1">
    <citation type="journal article" date="2022" name="Allergy">
        <title>Genome assembly and annotation of Periplaneta americana reveal a comprehensive cockroach allergen profile.</title>
        <authorList>
            <person name="Wang L."/>
            <person name="Xiong Q."/>
            <person name="Saelim N."/>
            <person name="Wang L."/>
            <person name="Nong W."/>
            <person name="Wan A.T."/>
            <person name="Shi M."/>
            <person name="Liu X."/>
            <person name="Cao Q."/>
            <person name="Hui J.H.L."/>
            <person name="Sookrung N."/>
            <person name="Leung T.F."/>
            <person name="Tungtrongchitr A."/>
            <person name="Tsui S.K.W."/>
        </authorList>
    </citation>
    <scope>NUCLEOTIDE SEQUENCE [LARGE SCALE GENOMIC DNA]</scope>
    <source>
        <strain evidence="1">PWHHKU_190912</strain>
    </source>
</reference>
<dbReference type="EMBL" id="JAJSOF020000021">
    <property type="protein sequence ID" value="KAJ4437448.1"/>
    <property type="molecule type" value="Genomic_DNA"/>
</dbReference>
<comment type="caution">
    <text evidence="1">The sequence shown here is derived from an EMBL/GenBank/DDBJ whole genome shotgun (WGS) entry which is preliminary data.</text>
</comment>
<keyword evidence="2" id="KW-1185">Reference proteome</keyword>
<evidence type="ECO:0000313" key="1">
    <source>
        <dbReference type="EMBL" id="KAJ4437448.1"/>
    </source>
</evidence>
<sequence>MSPGFSAESYPAFALNGLRRETSARCTKDSFQHLSEEERLAYRYLQNCMTWTPKIHKIFISSVSLNAMKYTVEVKEVEENTRINNTRPFNVDIVHTHNYLAEFRPGGRQHRGEVNTTTGQLLPNHNQNTVECNRRPVQYERSADVIAAVLVNPDDSTRRIAREYDISQTTVWRVLNGSKNRRFHRSILCTDQATFKSNGDVNIHNAHYWSQVNHLWVREVDNQHRWSVNVWCGIFGHRIIGPYFFEGALNLLKINCGLFDDARIGRGYISVLGMPEFCPAGVLPHPSKSTHISLLHLNTLKCHRPGPGSNPQPRTQKASAITTTLPGPTTRALIT</sequence>
<name>A0ABQ8SUB6_PERAM</name>
<dbReference type="Proteomes" id="UP001148838">
    <property type="component" value="Unassembled WGS sequence"/>
</dbReference>
<proteinExistence type="predicted"/>
<gene>
    <name evidence="1" type="ORF">ANN_17592</name>
</gene>
<dbReference type="Gene3D" id="3.30.420.10">
    <property type="entry name" value="Ribonuclease H-like superfamily/Ribonuclease H"/>
    <property type="match status" value="1"/>
</dbReference>